<dbReference type="EMBL" id="JBGMDY010000001">
    <property type="protein sequence ID" value="KAL2348679.1"/>
    <property type="molecule type" value="Genomic_DNA"/>
</dbReference>
<comment type="catalytic activity">
    <reaction evidence="11">
        <text>O-phospho-L-serine + 2-oxoglutarate = 3-phosphooxypyruvate + L-glutamate</text>
        <dbReference type="Rhea" id="RHEA:14329"/>
        <dbReference type="ChEBI" id="CHEBI:16810"/>
        <dbReference type="ChEBI" id="CHEBI:18110"/>
        <dbReference type="ChEBI" id="CHEBI:29985"/>
        <dbReference type="ChEBI" id="CHEBI:57524"/>
        <dbReference type="EC" id="2.6.1.52"/>
    </reaction>
</comment>
<gene>
    <name evidence="13" type="ORF">Fmac_002679</name>
</gene>
<evidence type="ECO:0000256" key="2">
    <source>
        <dbReference type="ARBA" id="ARBA00005099"/>
    </source>
</evidence>
<evidence type="ECO:0000256" key="10">
    <source>
        <dbReference type="ARBA" id="ARBA00047630"/>
    </source>
</evidence>
<dbReference type="InterPro" id="IPR022278">
    <property type="entry name" value="Pser_aminoTfrase"/>
</dbReference>
<evidence type="ECO:0000256" key="11">
    <source>
        <dbReference type="ARBA" id="ARBA00049007"/>
    </source>
</evidence>
<evidence type="ECO:0000256" key="3">
    <source>
        <dbReference type="ARBA" id="ARBA00006904"/>
    </source>
</evidence>
<protein>
    <recommendedName>
        <fullName evidence="4">phosphoserine transaminase</fullName>
        <ecNumber evidence="4">2.6.1.52</ecNumber>
    </recommendedName>
</protein>
<dbReference type="PANTHER" id="PTHR43247">
    <property type="entry name" value="PHOSPHOSERINE AMINOTRANSFERASE"/>
    <property type="match status" value="1"/>
</dbReference>
<dbReference type="SUPFAM" id="SSF53383">
    <property type="entry name" value="PLP-dependent transferases"/>
    <property type="match status" value="1"/>
</dbReference>
<evidence type="ECO:0000256" key="9">
    <source>
        <dbReference type="ARBA" id="ARBA00023299"/>
    </source>
</evidence>
<dbReference type="Gene3D" id="3.90.1150.10">
    <property type="entry name" value="Aspartate Aminotransferase, domain 1"/>
    <property type="match status" value="1"/>
</dbReference>
<evidence type="ECO:0000256" key="1">
    <source>
        <dbReference type="ARBA" id="ARBA00001933"/>
    </source>
</evidence>
<evidence type="ECO:0000256" key="8">
    <source>
        <dbReference type="ARBA" id="ARBA00022898"/>
    </source>
</evidence>
<dbReference type="GO" id="GO:0004648">
    <property type="term" value="F:O-phospho-L-serine:2-oxoglutarate aminotransferase activity"/>
    <property type="evidence" value="ECO:0007669"/>
    <property type="project" value="UniProtKB-EC"/>
</dbReference>
<comment type="similarity">
    <text evidence="3">Belongs to the class-V pyridoxal-phosphate-dependent aminotransferase family. SerC subfamily.</text>
</comment>
<keyword evidence="14" id="KW-1185">Reference proteome</keyword>
<accession>A0ABD1NKP0</accession>
<reference evidence="13 14" key="1">
    <citation type="submission" date="2024-08" db="EMBL/GenBank/DDBJ databases">
        <title>Insights into the chromosomal genome structure of Flemingia macrophylla.</title>
        <authorList>
            <person name="Ding Y."/>
            <person name="Zhao Y."/>
            <person name="Bi W."/>
            <person name="Wu M."/>
            <person name="Zhao G."/>
            <person name="Gong Y."/>
            <person name="Li W."/>
            <person name="Zhang P."/>
        </authorList>
    </citation>
    <scope>NUCLEOTIDE SEQUENCE [LARGE SCALE GENOMIC DNA]</scope>
    <source>
        <strain evidence="13">DYQJB</strain>
        <tissue evidence="13">Leaf</tissue>
    </source>
</reference>
<comment type="pathway">
    <text evidence="2">Amino-acid biosynthesis; L-serine biosynthesis; L-serine from 3-phospho-D-glycerate: step 2/3.</text>
</comment>
<evidence type="ECO:0000256" key="4">
    <source>
        <dbReference type="ARBA" id="ARBA00013030"/>
    </source>
</evidence>
<dbReference type="AlphaFoldDB" id="A0ABD1NKP0"/>
<sequence length="123" mass="14555">MEKKKKKKRKIEKKKKGKMKKKKKKKKKKGKMDTKKKKRFYMSKGFYRFPIDNYVRSLMNVPLTLERVELEGDFIKEATKENMVQLKGHRSVGGIKASIYNAMPLAGVQKLLAFMKDFQSKYD</sequence>
<comment type="caution">
    <text evidence="13">The sequence shown here is derived from an EMBL/GenBank/DDBJ whole genome shotgun (WGS) entry which is preliminary data.</text>
</comment>
<dbReference type="EC" id="2.6.1.52" evidence="4"/>
<dbReference type="Proteomes" id="UP001603857">
    <property type="component" value="Unassembled WGS sequence"/>
</dbReference>
<evidence type="ECO:0000313" key="13">
    <source>
        <dbReference type="EMBL" id="KAL2348679.1"/>
    </source>
</evidence>
<evidence type="ECO:0000256" key="7">
    <source>
        <dbReference type="ARBA" id="ARBA00022679"/>
    </source>
</evidence>
<keyword evidence="5" id="KW-0032">Aminotransferase</keyword>
<dbReference type="InterPro" id="IPR015422">
    <property type="entry name" value="PyrdxlP-dep_Trfase_small"/>
</dbReference>
<keyword evidence="8" id="KW-0663">Pyridoxal phosphate</keyword>
<dbReference type="InterPro" id="IPR015424">
    <property type="entry name" value="PyrdxlP-dep_Trfase"/>
</dbReference>
<dbReference type="PANTHER" id="PTHR43247:SF1">
    <property type="entry name" value="PHOSPHOSERINE AMINOTRANSFERASE"/>
    <property type="match status" value="1"/>
</dbReference>
<proteinExistence type="inferred from homology"/>
<name>A0ABD1NKP0_9FABA</name>
<dbReference type="GO" id="GO:0006564">
    <property type="term" value="P:L-serine biosynthetic process"/>
    <property type="evidence" value="ECO:0007669"/>
    <property type="project" value="UniProtKB-KW"/>
</dbReference>
<keyword evidence="9" id="KW-0718">Serine biosynthesis</keyword>
<organism evidence="13 14">
    <name type="scientific">Flemingia macrophylla</name>
    <dbReference type="NCBI Taxonomy" id="520843"/>
    <lineage>
        <taxon>Eukaryota</taxon>
        <taxon>Viridiplantae</taxon>
        <taxon>Streptophyta</taxon>
        <taxon>Embryophyta</taxon>
        <taxon>Tracheophyta</taxon>
        <taxon>Spermatophyta</taxon>
        <taxon>Magnoliopsida</taxon>
        <taxon>eudicotyledons</taxon>
        <taxon>Gunneridae</taxon>
        <taxon>Pentapetalae</taxon>
        <taxon>rosids</taxon>
        <taxon>fabids</taxon>
        <taxon>Fabales</taxon>
        <taxon>Fabaceae</taxon>
        <taxon>Papilionoideae</taxon>
        <taxon>50 kb inversion clade</taxon>
        <taxon>NPAAA clade</taxon>
        <taxon>indigoferoid/millettioid clade</taxon>
        <taxon>Phaseoleae</taxon>
        <taxon>Flemingia</taxon>
    </lineage>
</organism>
<evidence type="ECO:0000313" key="14">
    <source>
        <dbReference type="Proteomes" id="UP001603857"/>
    </source>
</evidence>
<evidence type="ECO:0000256" key="5">
    <source>
        <dbReference type="ARBA" id="ARBA00022576"/>
    </source>
</evidence>
<comment type="cofactor">
    <cofactor evidence="1">
        <name>pyridoxal 5'-phosphate</name>
        <dbReference type="ChEBI" id="CHEBI:597326"/>
    </cofactor>
</comment>
<evidence type="ECO:0000256" key="6">
    <source>
        <dbReference type="ARBA" id="ARBA00022605"/>
    </source>
</evidence>
<dbReference type="FunFam" id="3.90.1150.10:FF:000006">
    <property type="entry name" value="Phosphoserine aminotransferase"/>
    <property type="match status" value="1"/>
</dbReference>
<keyword evidence="7" id="KW-0808">Transferase</keyword>
<feature type="region of interest" description="Disordered" evidence="12">
    <location>
        <begin position="1"/>
        <end position="37"/>
    </location>
</feature>
<keyword evidence="6" id="KW-0028">Amino-acid biosynthesis</keyword>
<evidence type="ECO:0000256" key="12">
    <source>
        <dbReference type="SAM" id="MobiDB-lite"/>
    </source>
</evidence>
<comment type="catalytic activity">
    <reaction evidence="10">
        <text>4-(phosphooxy)-L-threonine + 2-oxoglutarate = (R)-3-hydroxy-2-oxo-4-phosphooxybutanoate + L-glutamate</text>
        <dbReference type="Rhea" id="RHEA:16573"/>
        <dbReference type="ChEBI" id="CHEBI:16810"/>
        <dbReference type="ChEBI" id="CHEBI:29985"/>
        <dbReference type="ChEBI" id="CHEBI:58452"/>
        <dbReference type="ChEBI" id="CHEBI:58538"/>
        <dbReference type="EC" id="2.6.1.52"/>
    </reaction>
</comment>